<dbReference type="SMART" id="SM00409">
    <property type="entry name" value="IG"/>
    <property type="match status" value="1"/>
</dbReference>
<protein>
    <submittedName>
        <fullName evidence="4">Ig-like domain-containing protein</fullName>
    </submittedName>
</protein>
<keyword evidence="3" id="KW-1185">Reference proteome</keyword>
<dbReference type="SUPFAM" id="SSF48726">
    <property type="entry name" value="Immunoglobulin"/>
    <property type="match status" value="1"/>
</dbReference>
<dbReference type="STRING" id="6280.A0A0N4T9N3"/>
<dbReference type="WBParaSite" id="BPAG_0000492001-mRNA-1">
    <property type="protein sequence ID" value="BPAG_0000492001-mRNA-1"/>
    <property type="gene ID" value="BPAG_0000492001"/>
</dbReference>
<dbReference type="EMBL" id="UZAD01002858">
    <property type="protein sequence ID" value="VDN86070.1"/>
    <property type="molecule type" value="Genomic_DNA"/>
</dbReference>
<organism evidence="4">
    <name type="scientific">Brugia pahangi</name>
    <name type="common">Filarial nematode worm</name>
    <dbReference type="NCBI Taxonomy" id="6280"/>
    <lineage>
        <taxon>Eukaryota</taxon>
        <taxon>Metazoa</taxon>
        <taxon>Ecdysozoa</taxon>
        <taxon>Nematoda</taxon>
        <taxon>Chromadorea</taxon>
        <taxon>Rhabditida</taxon>
        <taxon>Spirurina</taxon>
        <taxon>Spiruromorpha</taxon>
        <taxon>Filarioidea</taxon>
        <taxon>Onchocercidae</taxon>
        <taxon>Brugia</taxon>
    </lineage>
</organism>
<evidence type="ECO:0000313" key="2">
    <source>
        <dbReference type="EMBL" id="VDN86070.1"/>
    </source>
</evidence>
<proteinExistence type="predicted"/>
<dbReference type="Pfam" id="PF13927">
    <property type="entry name" value="Ig_3"/>
    <property type="match status" value="1"/>
</dbReference>
<reference evidence="4" key="1">
    <citation type="submission" date="2017-02" db="UniProtKB">
        <authorList>
            <consortium name="WormBaseParasite"/>
        </authorList>
    </citation>
    <scope>IDENTIFICATION</scope>
</reference>
<dbReference type="InterPro" id="IPR013783">
    <property type="entry name" value="Ig-like_fold"/>
</dbReference>
<gene>
    <name evidence="2" type="ORF">BPAG_LOCUS4884</name>
</gene>
<dbReference type="PROSITE" id="PS50835">
    <property type="entry name" value="IG_LIKE"/>
    <property type="match status" value="1"/>
</dbReference>
<sequence length="109" mass="11843">MKHAYGPPIRVQIDAPKNLHIPVGGRARWFCRVIGQRSAGIRLQWSKVGTAGLPSNAVQYDGELIINGVRESDAGQYRCTGSGDHQFATDDGTLNVEAKPRIPGLILHV</sequence>
<feature type="domain" description="Ig-like" evidence="1">
    <location>
        <begin position="7"/>
        <end position="95"/>
    </location>
</feature>
<accession>A0A0N4T9N3</accession>
<dbReference type="Proteomes" id="UP000278627">
    <property type="component" value="Unassembled WGS sequence"/>
</dbReference>
<dbReference type="AlphaFoldDB" id="A0A0N4T9N3"/>
<dbReference type="InterPro" id="IPR007110">
    <property type="entry name" value="Ig-like_dom"/>
</dbReference>
<reference evidence="2 3" key="2">
    <citation type="submission" date="2018-11" db="EMBL/GenBank/DDBJ databases">
        <authorList>
            <consortium name="Pathogen Informatics"/>
        </authorList>
    </citation>
    <scope>NUCLEOTIDE SEQUENCE [LARGE SCALE GENOMIC DNA]</scope>
</reference>
<evidence type="ECO:0000313" key="4">
    <source>
        <dbReference type="WBParaSite" id="BPAG_0000492001-mRNA-1"/>
    </source>
</evidence>
<evidence type="ECO:0000259" key="1">
    <source>
        <dbReference type="PROSITE" id="PS50835"/>
    </source>
</evidence>
<dbReference type="InterPro" id="IPR036179">
    <property type="entry name" value="Ig-like_dom_sf"/>
</dbReference>
<dbReference type="Gene3D" id="2.60.40.10">
    <property type="entry name" value="Immunoglobulins"/>
    <property type="match status" value="1"/>
</dbReference>
<dbReference type="InterPro" id="IPR003599">
    <property type="entry name" value="Ig_sub"/>
</dbReference>
<name>A0A0N4T9N3_BRUPA</name>
<evidence type="ECO:0000313" key="3">
    <source>
        <dbReference type="Proteomes" id="UP000278627"/>
    </source>
</evidence>